<protein>
    <submittedName>
        <fullName evidence="2">Transcriptional regulator, contains XRE-family HTH domain</fullName>
    </submittedName>
</protein>
<reference evidence="2 3" key="1">
    <citation type="submission" date="2017-06" db="EMBL/GenBank/DDBJ databases">
        <authorList>
            <person name="Kim H.J."/>
            <person name="Triplett B.A."/>
        </authorList>
    </citation>
    <scope>NUCLEOTIDE SEQUENCE [LARGE SCALE GENOMIC DNA]</scope>
    <source>
        <strain evidence="2 3">DSM 18704</strain>
    </source>
</reference>
<sequence>MTGAELKHARLTVRWTQQQAAHRLGVTQAYLSMVERGSRPVSAELTAKVVEVFQISPTALPLGPYRFRALDEKQFKEALGALAYAGFSYLRGGERMNPADLLLQALDSEDLDARVAEALPWLPVAFPQMDWVWLTRNAKLHDRQNRLAYVVHVASQVAERKGDRALAASLASRVQELERSRLAQEDTLCSERITKAERRWLATNRPEAAEHWNLLTNLSVNHLDHAFH</sequence>
<dbReference type="GO" id="GO:0003677">
    <property type="term" value="F:DNA binding"/>
    <property type="evidence" value="ECO:0007669"/>
    <property type="project" value="InterPro"/>
</dbReference>
<dbReference type="Pfam" id="PF01381">
    <property type="entry name" value="HTH_3"/>
    <property type="match status" value="1"/>
</dbReference>
<dbReference type="OrthoDB" id="112701at2"/>
<evidence type="ECO:0000259" key="1">
    <source>
        <dbReference type="PROSITE" id="PS50943"/>
    </source>
</evidence>
<dbReference type="CDD" id="cd00093">
    <property type="entry name" value="HTH_XRE"/>
    <property type="match status" value="1"/>
</dbReference>
<dbReference type="InterPro" id="IPR001387">
    <property type="entry name" value="Cro/C1-type_HTH"/>
</dbReference>
<feature type="domain" description="HTH cro/C1-type" evidence="1">
    <location>
        <begin position="6"/>
        <end position="60"/>
    </location>
</feature>
<dbReference type="InterPro" id="IPR000415">
    <property type="entry name" value="Nitroreductase-like"/>
</dbReference>
<dbReference type="SUPFAM" id="SSF55469">
    <property type="entry name" value="FMN-dependent nitroreductase-like"/>
    <property type="match status" value="1"/>
</dbReference>
<dbReference type="EMBL" id="FZOU01000008">
    <property type="protein sequence ID" value="SNT35127.1"/>
    <property type="molecule type" value="Genomic_DNA"/>
</dbReference>
<dbReference type="RefSeq" id="WP_089409947.1">
    <property type="nucleotide sequence ID" value="NZ_FZOU01000008.1"/>
</dbReference>
<accession>A0A239LWU8</accession>
<evidence type="ECO:0000313" key="3">
    <source>
        <dbReference type="Proteomes" id="UP000198356"/>
    </source>
</evidence>
<proteinExistence type="predicted"/>
<dbReference type="InterPro" id="IPR010982">
    <property type="entry name" value="Lambda_DNA-bd_dom_sf"/>
</dbReference>
<dbReference type="GO" id="GO:0016491">
    <property type="term" value="F:oxidoreductase activity"/>
    <property type="evidence" value="ECO:0007669"/>
    <property type="project" value="InterPro"/>
</dbReference>
<gene>
    <name evidence="2" type="ORF">SAMN05421770_10853</name>
</gene>
<dbReference type="SUPFAM" id="SSF47413">
    <property type="entry name" value="lambda repressor-like DNA-binding domains"/>
    <property type="match status" value="1"/>
</dbReference>
<name>A0A239LWU8_9BACT</name>
<dbReference type="PROSITE" id="PS50943">
    <property type="entry name" value="HTH_CROC1"/>
    <property type="match status" value="1"/>
</dbReference>
<organism evidence="2 3">
    <name type="scientific">Granulicella rosea</name>
    <dbReference type="NCBI Taxonomy" id="474952"/>
    <lineage>
        <taxon>Bacteria</taxon>
        <taxon>Pseudomonadati</taxon>
        <taxon>Acidobacteriota</taxon>
        <taxon>Terriglobia</taxon>
        <taxon>Terriglobales</taxon>
        <taxon>Acidobacteriaceae</taxon>
        <taxon>Granulicella</taxon>
    </lineage>
</organism>
<dbReference type="AlphaFoldDB" id="A0A239LWU8"/>
<keyword evidence="3" id="KW-1185">Reference proteome</keyword>
<dbReference type="SMART" id="SM00530">
    <property type="entry name" value="HTH_XRE"/>
    <property type="match status" value="1"/>
</dbReference>
<dbReference type="Proteomes" id="UP000198356">
    <property type="component" value="Unassembled WGS sequence"/>
</dbReference>
<dbReference type="Gene3D" id="1.10.260.40">
    <property type="entry name" value="lambda repressor-like DNA-binding domains"/>
    <property type="match status" value="1"/>
</dbReference>
<evidence type="ECO:0000313" key="2">
    <source>
        <dbReference type="EMBL" id="SNT35127.1"/>
    </source>
</evidence>